<proteinExistence type="predicted"/>
<dbReference type="OrthoDB" id="9904798at2"/>
<reference evidence="2" key="1">
    <citation type="submission" date="2016-10" db="EMBL/GenBank/DDBJ databases">
        <authorList>
            <person name="Varghese N."/>
            <person name="Submissions S."/>
        </authorList>
    </citation>
    <scope>NUCLEOTIDE SEQUENCE [LARGE SCALE GENOMIC DNA]</scope>
    <source>
        <strain evidence="2">DSM 18733</strain>
    </source>
</reference>
<name>A0A1H7H461_OLID1</name>
<evidence type="ECO:0000313" key="2">
    <source>
        <dbReference type="Proteomes" id="UP000199421"/>
    </source>
</evidence>
<accession>A0A1H7H461</accession>
<gene>
    <name evidence="1" type="ORF">SAMN05661044_00263</name>
</gene>
<organism evidence="1 2">
    <name type="scientific">Olivibacter domesticus</name>
    <name type="common">Pseudosphingobacterium domesticum</name>
    <dbReference type="NCBI Taxonomy" id="407022"/>
    <lineage>
        <taxon>Bacteria</taxon>
        <taxon>Pseudomonadati</taxon>
        <taxon>Bacteroidota</taxon>
        <taxon>Sphingobacteriia</taxon>
        <taxon>Sphingobacteriales</taxon>
        <taxon>Sphingobacteriaceae</taxon>
        <taxon>Olivibacter</taxon>
    </lineage>
</organism>
<dbReference type="Proteomes" id="UP000199421">
    <property type="component" value="Unassembled WGS sequence"/>
</dbReference>
<dbReference type="EMBL" id="FOAF01000001">
    <property type="protein sequence ID" value="SEK44547.1"/>
    <property type="molecule type" value="Genomic_DNA"/>
</dbReference>
<evidence type="ECO:0000313" key="1">
    <source>
        <dbReference type="EMBL" id="SEK44547.1"/>
    </source>
</evidence>
<sequence length="70" mass="8615">MQSFWMKVRGDFYNVNMTTKKETQMCIVDIMNEEVTFEFRKEEVCRCRAKRVDQQLLKEFAYRIETYLQS</sequence>
<keyword evidence="2" id="KW-1185">Reference proteome</keyword>
<protein>
    <submittedName>
        <fullName evidence="1">Uncharacterized protein</fullName>
    </submittedName>
</protein>
<dbReference type="AlphaFoldDB" id="A0A1H7H461"/>
<dbReference type="RefSeq" id="WP_093317123.1">
    <property type="nucleotide sequence ID" value="NZ_FOAF01000001.1"/>
</dbReference>